<evidence type="ECO:0000313" key="8">
    <source>
        <dbReference type="Proteomes" id="UP000559182"/>
    </source>
</evidence>
<proteinExistence type="inferred from homology"/>
<keyword evidence="3" id="KW-0731">Sigma factor</keyword>
<dbReference type="GO" id="GO:0016987">
    <property type="term" value="F:sigma factor activity"/>
    <property type="evidence" value="ECO:0007669"/>
    <property type="project" value="UniProtKB-KW"/>
</dbReference>
<comment type="similarity">
    <text evidence="1">Belongs to the sigma-70 factor family. ECF subfamily.</text>
</comment>
<keyword evidence="4" id="KW-0804">Transcription</keyword>
<dbReference type="SUPFAM" id="SSF88946">
    <property type="entry name" value="Sigma2 domain of RNA polymerase sigma factors"/>
    <property type="match status" value="1"/>
</dbReference>
<dbReference type="EMBL" id="JACHVQ010000001">
    <property type="protein sequence ID" value="MBB2890671.1"/>
    <property type="molecule type" value="Genomic_DNA"/>
</dbReference>
<dbReference type="AlphaFoldDB" id="A0A839N7F5"/>
<dbReference type="InterPro" id="IPR013324">
    <property type="entry name" value="RNA_pol_sigma_r3/r4-like"/>
</dbReference>
<protein>
    <submittedName>
        <fullName evidence="7">RNA polymerase sigma-70 factor (ECF subfamily)</fullName>
    </submittedName>
</protein>
<keyword evidence="8" id="KW-1185">Reference proteome</keyword>
<name>A0A839N7F5_9MICO</name>
<comment type="caution">
    <text evidence="7">The sequence shown here is derived from an EMBL/GenBank/DDBJ whole genome shotgun (WGS) entry which is preliminary data.</text>
</comment>
<dbReference type="RefSeq" id="WP_183318945.1">
    <property type="nucleotide sequence ID" value="NZ_JACHVQ010000001.1"/>
</dbReference>
<evidence type="ECO:0000259" key="6">
    <source>
        <dbReference type="Pfam" id="PF08281"/>
    </source>
</evidence>
<dbReference type="InterPro" id="IPR007627">
    <property type="entry name" value="RNA_pol_sigma70_r2"/>
</dbReference>
<dbReference type="SUPFAM" id="SSF88659">
    <property type="entry name" value="Sigma3 and sigma4 domains of RNA polymerase sigma factors"/>
    <property type="match status" value="1"/>
</dbReference>
<evidence type="ECO:0000256" key="3">
    <source>
        <dbReference type="ARBA" id="ARBA00023082"/>
    </source>
</evidence>
<sequence>MQDFPGSTVTDPSDAELARVMATGDCSALETLYRRHAPWLTVRLLRRCNDKGLVAEVIQDTFLAVWRGADRYREDGEVAGWLWGVAIRRLASSLRKSRHREIARDPWTVLAGDAVAASAEDRVLLGVEYGDLGTALTRLSPQLRAVVQATVLDGLTTREAARLLGVPSATVRTRLFRAKAQLRRHPSEEMS</sequence>
<dbReference type="NCBIfam" id="TIGR02937">
    <property type="entry name" value="sigma70-ECF"/>
    <property type="match status" value="1"/>
</dbReference>
<evidence type="ECO:0000256" key="1">
    <source>
        <dbReference type="ARBA" id="ARBA00010641"/>
    </source>
</evidence>
<dbReference type="InterPro" id="IPR013249">
    <property type="entry name" value="RNA_pol_sigma70_r4_t2"/>
</dbReference>
<keyword evidence="2" id="KW-0805">Transcription regulation</keyword>
<dbReference type="Proteomes" id="UP000559182">
    <property type="component" value="Unassembled WGS sequence"/>
</dbReference>
<evidence type="ECO:0000256" key="2">
    <source>
        <dbReference type="ARBA" id="ARBA00023015"/>
    </source>
</evidence>
<dbReference type="InterPro" id="IPR036388">
    <property type="entry name" value="WH-like_DNA-bd_sf"/>
</dbReference>
<dbReference type="Gene3D" id="1.10.10.10">
    <property type="entry name" value="Winged helix-like DNA-binding domain superfamily/Winged helix DNA-binding domain"/>
    <property type="match status" value="1"/>
</dbReference>
<reference evidence="7 8" key="1">
    <citation type="submission" date="2020-08" db="EMBL/GenBank/DDBJ databases">
        <title>Sequencing the genomes of 1000 actinobacteria strains.</title>
        <authorList>
            <person name="Klenk H.-P."/>
        </authorList>
    </citation>
    <scope>NUCLEOTIDE SEQUENCE [LARGE SCALE GENOMIC DNA]</scope>
    <source>
        <strain evidence="7 8">DSM 105369</strain>
    </source>
</reference>
<dbReference type="PANTHER" id="PTHR43133:SF46">
    <property type="entry name" value="RNA POLYMERASE SIGMA-70 FACTOR ECF SUBFAMILY"/>
    <property type="match status" value="1"/>
</dbReference>
<organism evidence="7 8">
    <name type="scientific">Flexivirga oryzae</name>
    <dbReference type="NCBI Taxonomy" id="1794944"/>
    <lineage>
        <taxon>Bacteria</taxon>
        <taxon>Bacillati</taxon>
        <taxon>Actinomycetota</taxon>
        <taxon>Actinomycetes</taxon>
        <taxon>Micrococcales</taxon>
        <taxon>Dermacoccaceae</taxon>
        <taxon>Flexivirga</taxon>
    </lineage>
</organism>
<dbReference type="Gene3D" id="1.10.1740.10">
    <property type="match status" value="1"/>
</dbReference>
<evidence type="ECO:0000259" key="5">
    <source>
        <dbReference type="Pfam" id="PF04542"/>
    </source>
</evidence>
<dbReference type="InterPro" id="IPR013325">
    <property type="entry name" value="RNA_pol_sigma_r2"/>
</dbReference>
<evidence type="ECO:0000313" key="7">
    <source>
        <dbReference type="EMBL" id="MBB2890671.1"/>
    </source>
</evidence>
<dbReference type="CDD" id="cd06171">
    <property type="entry name" value="Sigma70_r4"/>
    <property type="match status" value="1"/>
</dbReference>
<dbReference type="Pfam" id="PF04542">
    <property type="entry name" value="Sigma70_r2"/>
    <property type="match status" value="1"/>
</dbReference>
<dbReference type="PANTHER" id="PTHR43133">
    <property type="entry name" value="RNA POLYMERASE ECF-TYPE SIGMA FACTO"/>
    <property type="match status" value="1"/>
</dbReference>
<dbReference type="InterPro" id="IPR014284">
    <property type="entry name" value="RNA_pol_sigma-70_dom"/>
</dbReference>
<feature type="domain" description="RNA polymerase sigma-70 region 2" evidence="5">
    <location>
        <begin position="32"/>
        <end position="98"/>
    </location>
</feature>
<gene>
    <name evidence="7" type="ORF">FHU39_000655</name>
</gene>
<accession>A0A839N7F5</accession>
<dbReference type="GO" id="GO:0003677">
    <property type="term" value="F:DNA binding"/>
    <property type="evidence" value="ECO:0007669"/>
    <property type="project" value="InterPro"/>
</dbReference>
<dbReference type="InterPro" id="IPR039425">
    <property type="entry name" value="RNA_pol_sigma-70-like"/>
</dbReference>
<feature type="domain" description="RNA polymerase sigma factor 70 region 4 type 2" evidence="6">
    <location>
        <begin position="131"/>
        <end position="182"/>
    </location>
</feature>
<evidence type="ECO:0000256" key="4">
    <source>
        <dbReference type="ARBA" id="ARBA00023163"/>
    </source>
</evidence>
<dbReference type="GO" id="GO:0006352">
    <property type="term" value="P:DNA-templated transcription initiation"/>
    <property type="evidence" value="ECO:0007669"/>
    <property type="project" value="InterPro"/>
</dbReference>
<dbReference type="Pfam" id="PF08281">
    <property type="entry name" value="Sigma70_r4_2"/>
    <property type="match status" value="1"/>
</dbReference>